<feature type="transmembrane region" description="Helical" evidence="1">
    <location>
        <begin position="12"/>
        <end position="30"/>
    </location>
</feature>
<dbReference type="InterPro" id="IPR007383">
    <property type="entry name" value="DUF445"/>
</dbReference>
<dbReference type="OrthoDB" id="9769590at2"/>
<name>A0A1I3HBN0_SELRU</name>
<feature type="transmembrane region" description="Helical" evidence="1">
    <location>
        <begin position="36"/>
        <end position="61"/>
    </location>
</feature>
<evidence type="ECO:0000313" key="2">
    <source>
        <dbReference type="EMBL" id="SFI33145.1"/>
    </source>
</evidence>
<evidence type="ECO:0000256" key="1">
    <source>
        <dbReference type="SAM" id="Phobius"/>
    </source>
</evidence>
<sequence>MRWPDWNKADKTLLLALLIFFVALVLHLQYPDKAAADAFLFCAEAALVGGIADWFAVTAIFRKPLGFPYHTAILPRRRQAFIQASVTMVQKEFFSRRKVFRHLERLHIMPMLLGWLAEPETENRLVLRLVHFARDFLLKQDARAQAKVIADRFRGTLDALEPEPFFALWGGWLRQTGKDKDFLSRVAVYIRGRVDGEDTRKALAAMFERFGEEKVQDNSLGAFLMGLARAVDLVNYEEAAELVQQQILAMLDDLAQKDSELQREMLQLFYEKAAELNQEPSFHRLVHELKDRLVKDLPLEEAVFRTLDHLHRHFAEDKARHVDPLAEHMPALRTRLEEILRAEYRRMLQLVEKDEELRHTVGQFIYDLIARTALHAQTLVGVIVTNVLSRLTDEQLNHLVYDKVEPDLLWIRMNGSIVGAGIGLVLYGLMALCAP</sequence>
<accession>A0A1I3HBN0</accession>
<keyword evidence="1" id="KW-0472">Membrane</keyword>
<proteinExistence type="predicted"/>
<reference evidence="2 3" key="1">
    <citation type="submission" date="2016-10" db="EMBL/GenBank/DDBJ databases">
        <authorList>
            <person name="de Groot N.N."/>
        </authorList>
    </citation>
    <scope>NUCLEOTIDE SEQUENCE [LARGE SCALE GENOMIC DNA]</scope>
    <source>
        <strain evidence="2 3">Z108</strain>
    </source>
</reference>
<dbReference type="Proteomes" id="UP000183639">
    <property type="component" value="Unassembled WGS sequence"/>
</dbReference>
<dbReference type="GO" id="GO:0005886">
    <property type="term" value="C:plasma membrane"/>
    <property type="evidence" value="ECO:0007669"/>
    <property type="project" value="TreeGrafter"/>
</dbReference>
<dbReference type="RefSeq" id="WP_075445539.1">
    <property type="nucleotide sequence ID" value="NZ_FOQK01000029.1"/>
</dbReference>
<organism evidence="2 3">
    <name type="scientific">Selenomonas ruminantium</name>
    <dbReference type="NCBI Taxonomy" id="971"/>
    <lineage>
        <taxon>Bacteria</taxon>
        <taxon>Bacillati</taxon>
        <taxon>Bacillota</taxon>
        <taxon>Negativicutes</taxon>
        <taxon>Selenomonadales</taxon>
        <taxon>Selenomonadaceae</taxon>
        <taxon>Selenomonas</taxon>
    </lineage>
</organism>
<keyword evidence="1" id="KW-0812">Transmembrane</keyword>
<evidence type="ECO:0000313" key="3">
    <source>
        <dbReference type="Proteomes" id="UP000183639"/>
    </source>
</evidence>
<gene>
    <name evidence="2" type="ORF">SAMN04487861_1293</name>
</gene>
<dbReference type="Pfam" id="PF04286">
    <property type="entry name" value="DUF445"/>
    <property type="match status" value="1"/>
</dbReference>
<dbReference type="PANTHER" id="PTHR38442:SF1">
    <property type="entry name" value="INNER MEMBRANE PROTEIN"/>
    <property type="match status" value="1"/>
</dbReference>
<feature type="transmembrane region" description="Helical" evidence="1">
    <location>
        <begin position="409"/>
        <end position="434"/>
    </location>
</feature>
<keyword evidence="1" id="KW-1133">Transmembrane helix</keyword>
<protein>
    <submittedName>
        <fullName evidence="2">Uncharacterized membrane-anchored protein YjiN, DUF445 family</fullName>
    </submittedName>
</protein>
<dbReference type="AlphaFoldDB" id="A0A1I3HBN0"/>
<dbReference type="EMBL" id="FOQK01000029">
    <property type="protein sequence ID" value="SFI33145.1"/>
    <property type="molecule type" value="Genomic_DNA"/>
</dbReference>
<dbReference type="PANTHER" id="PTHR38442">
    <property type="entry name" value="INNER MEMBRANE PROTEIN-RELATED"/>
    <property type="match status" value="1"/>
</dbReference>